<keyword evidence="4" id="KW-1185">Reference proteome</keyword>
<sequence>MQGGYEFDSGRIWRPVVAPLAGLRAGRRPCQGSTGPEKRPIRRRRPMDLTTALAALKDGTLTARDLAEACIAARAERPEARDNPYVAFSAGLLRTQADAADIRRAAGQPLGDFDGIPLSLKDNYGTGTVCGGTWPVFAGSPRRLPPMWNQPGGVVSRLLGQGAVVTGKTRMVEFAFGGLGANGHWGTPRNPWDRDHHRVPGGSSTGAPLSLHEGSALLALGTDTAGSVRIPAAWNGLYGYKSARGHLATDGIVPLSPRLDTVGILALTADDLAHGYRLVTGTAIDPLMDPGVIRIGRAPAALWQDCSPGVVAAVDTALDRLTEVFRPVGSVTIPELDEALALFRRGGLAGAEIYGFLGQELPAWLSSLDAYVGPRIRASADVLDYDARVAFLDRFANGVQALFHDVDVVALPTVAITPPLLADLAEPSAYGRANLMALRNCCVANLGDMAAVTLPVGTDDAGCPVGLQLLAPRGADARLLAIAQAAAGYLVGED</sequence>
<feature type="domain" description="Amidase" evidence="2">
    <location>
        <begin position="73"/>
        <end position="480"/>
    </location>
</feature>
<dbReference type="InterPro" id="IPR036928">
    <property type="entry name" value="AS_sf"/>
</dbReference>
<dbReference type="EMBL" id="CP022112">
    <property type="protein sequence ID" value="ASG23806.1"/>
    <property type="molecule type" value="Genomic_DNA"/>
</dbReference>
<evidence type="ECO:0000313" key="3">
    <source>
        <dbReference type="EMBL" id="ASG23806.1"/>
    </source>
</evidence>
<dbReference type="PANTHER" id="PTHR11895">
    <property type="entry name" value="TRANSAMIDASE"/>
    <property type="match status" value="1"/>
</dbReference>
<dbReference type="Proteomes" id="UP000197153">
    <property type="component" value="Chromosome 3"/>
</dbReference>
<accession>A0A248JZ73</accession>
<protein>
    <submittedName>
        <fullName evidence="3">2-amino-5-chloromuconate deaminase</fullName>
    </submittedName>
</protein>
<dbReference type="GO" id="GO:0003824">
    <property type="term" value="F:catalytic activity"/>
    <property type="evidence" value="ECO:0007669"/>
    <property type="project" value="InterPro"/>
</dbReference>
<dbReference type="PANTHER" id="PTHR11895:SF176">
    <property type="entry name" value="AMIDASE AMID-RELATED"/>
    <property type="match status" value="1"/>
</dbReference>
<gene>
    <name evidence="3" type="ORF">Y958_22835</name>
</gene>
<dbReference type="Pfam" id="PF01425">
    <property type="entry name" value="Amidase"/>
    <property type="match status" value="1"/>
</dbReference>
<dbReference type="Gene3D" id="3.90.1300.10">
    <property type="entry name" value="Amidase signature (AS) domain"/>
    <property type="match status" value="1"/>
</dbReference>
<reference evidence="3 4" key="1">
    <citation type="submission" date="2017-06" db="EMBL/GenBank/DDBJ databases">
        <title>Complete genome sequence of Nitrospirillum amazonense strain CBAmC, an endophytic nitrogen-fixing and plant growth-promoting bacterium, isolated from sugarcane.</title>
        <authorList>
            <person name="Schwab S."/>
            <person name="dos Santos Teixeira K.R."/>
            <person name="Simoes Araujo J.L."/>
            <person name="Soares Vidal M."/>
            <person name="Borges de Freitas H.R."/>
            <person name="Rivello Crivelaro A.L."/>
            <person name="Bueno de Camargo Nunes A."/>
            <person name="dos Santos C.M."/>
            <person name="Palmeira da Silva Rosa D."/>
            <person name="da Silva Padilha D."/>
            <person name="da Silva E."/>
            <person name="Araujo Terra L."/>
            <person name="Soares Mendes V."/>
            <person name="Farinelli L."/>
            <person name="Magalhaes Cruz L."/>
            <person name="Baldani J.I."/>
        </authorList>
    </citation>
    <scope>NUCLEOTIDE SEQUENCE [LARGE SCALE GENOMIC DNA]</scope>
    <source>
        <strain evidence="3 4">CBAmC</strain>
    </source>
</reference>
<dbReference type="SUPFAM" id="SSF75304">
    <property type="entry name" value="Amidase signature (AS) enzymes"/>
    <property type="match status" value="1"/>
</dbReference>
<dbReference type="AlphaFoldDB" id="A0A248JZ73"/>
<evidence type="ECO:0000256" key="1">
    <source>
        <dbReference type="SAM" id="MobiDB-lite"/>
    </source>
</evidence>
<proteinExistence type="predicted"/>
<feature type="region of interest" description="Disordered" evidence="1">
    <location>
        <begin position="24"/>
        <end position="45"/>
    </location>
</feature>
<dbReference type="InterPro" id="IPR000120">
    <property type="entry name" value="Amidase"/>
</dbReference>
<evidence type="ECO:0000313" key="4">
    <source>
        <dbReference type="Proteomes" id="UP000197153"/>
    </source>
</evidence>
<dbReference type="KEGG" id="nao:Y958_22835"/>
<name>A0A248JZ73_9PROT</name>
<organism evidence="3 4">
    <name type="scientific">Nitrospirillum viridazoti CBAmc</name>
    <dbReference type="NCBI Taxonomy" id="1441467"/>
    <lineage>
        <taxon>Bacteria</taxon>
        <taxon>Pseudomonadati</taxon>
        <taxon>Pseudomonadota</taxon>
        <taxon>Alphaproteobacteria</taxon>
        <taxon>Rhodospirillales</taxon>
        <taxon>Azospirillaceae</taxon>
        <taxon>Nitrospirillum</taxon>
        <taxon>Nitrospirillum viridazoti</taxon>
    </lineage>
</organism>
<dbReference type="InterPro" id="IPR023631">
    <property type="entry name" value="Amidase_dom"/>
</dbReference>
<evidence type="ECO:0000259" key="2">
    <source>
        <dbReference type="Pfam" id="PF01425"/>
    </source>
</evidence>